<dbReference type="HOGENOM" id="CLU_2971616_0_0_3"/>
<reference evidence="1 2" key="1">
    <citation type="submission" date="2008-07" db="EMBL/GenBank/DDBJ databases">
        <authorList>
            <person name="Tandeau de Marsac N."/>
            <person name="Ferriera S."/>
            <person name="Johnson J."/>
            <person name="Kravitz S."/>
            <person name="Beeson K."/>
            <person name="Sutton G."/>
            <person name="Rogers Y.-H."/>
            <person name="Friedman R."/>
            <person name="Frazier M."/>
            <person name="Venter J.C."/>
        </authorList>
    </citation>
    <scope>NUCLEOTIDE SEQUENCE [LARGE SCALE GENOMIC DNA]</scope>
    <source>
        <strain evidence="1 2">PCC 7420</strain>
    </source>
</reference>
<accession>B4VPQ8</accession>
<evidence type="ECO:0000313" key="2">
    <source>
        <dbReference type="Proteomes" id="UP000003835"/>
    </source>
</evidence>
<gene>
    <name evidence="1" type="ORF">MC7420_5424</name>
</gene>
<protein>
    <submittedName>
        <fullName evidence="1">Uncharacterized protein</fullName>
    </submittedName>
</protein>
<dbReference type="STRING" id="118168.MC7420_5424"/>
<keyword evidence="2" id="KW-1185">Reference proteome</keyword>
<organism evidence="1 2">
    <name type="scientific">Coleofasciculus chthonoplastes PCC 7420</name>
    <dbReference type="NCBI Taxonomy" id="118168"/>
    <lineage>
        <taxon>Bacteria</taxon>
        <taxon>Bacillati</taxon>
        <taxon>Cyanobacteriota</taxon>
        <taxon>Cyanophyceae</taxon>
        <taxon>Coleofasciculales</taxon>
        <taxon>Coleofasciculaceae</taxon>
        <taxon>Coleofasciculus</taxon>
    </lineage>
</organism>
<name>B4VPQ8_9CYAN</name>
<dbReference type="EMBL" id="DS989847">
    <property type="protein sequence ID" value="EDX75990.1"/>
    <property type="molecule type" value="Genomic_DNA"/>
</dbReference>
<dbReference type="AlphaFoldDB" id="B4VPQ8"/>
<dbReference type="Proteomes" id="UP000003835">
    <property type="component" value="Unassembled WGS sequence"/>
</dbReference>
<sequence>MVKNARNLLQVKVSTTQMAKFVRNAGLAFDNFGNLPFEIFEFSISPCQKFIKLSYFMY</sequence>
<proteinExistence type="predicted"/>
<evidence type="ECO:0000313" key="1">
    <source>
        <dbReference type="EMBL" id="EDX75990.1"/>
    </source>
</evidence>